<evidence type="ECO:0000256" key="1">
    <source>
        <dbReference type="SAM" id="MobiDB-lite"/>
    </source>
</evidence>
<gene>
    <name evidence="2" type="ORF">MNBD_BACTEROID07-998</name>
</gene>
<evidence type="ECO:0000313" key="2">
    <source>
        <dbReference type="EMBL" id="VAW29805.1"/>
    </source>
</evidence>
<reference evidence="2" key="1">
    <citation type="submission" date="2018-06" db="EMBL/GenBank/DDBJ databases">
        <authorList>
            <person name="Zhirakovskaya E."/>
        </authorList>
    </citation>
    <scope>NUCLEOTIDE SEQUENCE</scope>
</reference>
<feature type="compositionally biased region" description="Polar residues" evidence="1">
    <location>
        <begin position="78"/>
        <end position="91"/>
    </location>
</feature>
<dbReference type="EMBL" id="UOET01000430">
    <property type="protein sequence ID" value="VAW29805.1"/>
    <property type="molecule type" value="Genomic_DNA"/>
</dbReference>
<protein>
    <recommendedName>
        <fullName evidence="3">Vitellogenin II</fullName>
    </recommendedName>
</protein>
<accession>A0A3B0UFN2</accession>
<feature type="region of interest" description="Disordered" evidence="1">
    <location>
        <begin position="57"/>
        <end position="91"/>
    </location>
</feature>
<dbReference type="PROSITE" id="PS51257">
    <property type="entry name" value="PROKAR_LIPOPROTEIN"/>
    <property type="match status" value="1"/>
</dbReference>
<sequence>MKKIKYILFTAVILSFFFITACSTTQSVPQDDVYYSTTPHNKVTAKATTTNVVSSSVTKQQKVQQPDNTGYKQGKVENISQSSGKTTSGDQYDVNYSSRLKRFHQSNDTTIGYYDSYYTGGKAQDSSKVSNTTTIITPNVSLNLGFDDPYFGTSWSFGFGSLYGGWGYPGYGWGGGYYGWGYPSYWGYSGYGWGYPGYGWGGGFYGL</sequence>
<feature type="non-terminal residue" evidence="2">
    <location>
        <position position="207"/>
    </location>
</feature>
<dbReference type="AlphaFoldDB" id="A0A3B0UFN2"/>
<evidence type="ECO:0008006" key="3">
    <source>
        <dbReference type="Google" id="ProtNLM"/>
    </source>
</evidence>
<organism evidence="2">
    <name type="scientific">hydrothermal vent metagenome</name>
    <dbReference type="NCBI Taxonomy" id="652676"/>
    <lineage>
        <taxon>unclassified sequences</taxon>
        <taxon>metagenomes</taxon>
        <taxon>ecological metagenomes</taxon>
    </lineage>
</organism>
<name>A0A3B0UFN2_9ZZZZ</name>
<proteinExistence type="predicted"/>